<dbReference type="EMBL" id="JAFLCK010000008">
    <property type="protein sequence ID" value="MBN8660248.1"/>
    <property type="molecule type" value="Genomic_DNA"/>
</dbReference>
<gene>
    <name evidence="2" type="ORF">J0M35_07780</name>
</gene>
<dbReference type="Pfam" id="PF03364">
    <property type="entry name" value="Polyketide_cyc"/>
    <property type="match status" value="1"/>
</dbReference>
<dbReference type="SUPFAM" id="SSF55961">
    <property type="entry name" value="Bet v1-like"/>
    <property type="match status" value="1"/>
</dbReference>
<dbReference type="InterPro" id="IPR023393">
    <property type="entry name" value="START-like_dom_sf"/>
</dbReference>
<evidence type="ECO:0000313" key="3">
    <source>
        <dbReference type="Proteomes" id="UP000664277"/>
    </source>
</evidence>
<dbReference type="Proteomes" id="UP000664277">
    <property type="component" value="Unassembled WGS sequence"/>
</dbReference>
<name>A0A8J7PEA9_9BACT</name>
<feature type="domain" description="Coenzyme Q-binding protein COQ10 START" evidence="1">
    <location>
        <begin position="86"/>
        <end position="220"/>
    </location>
</feature>
<organism evidence="2 3">
    <name type="scientific">Candidatus Obscuribacter phosphatis</name>
    <dbReference type="NCBI Taxonomy" id="1906157"/>
    <lineage>
        <taxon>Bacteria</taxon>
        <taxon>Bacillati</taxon>
        <taxon>Candidatus Melainabacteria</taxon>
        <taxon>Candidatus Obscuribacterales</taxon>
        <taxon>Candidatus Obscuribacteraceae</taxon>
        <taxon>Candidatus Obscuribacter</taxon>
    </lineage>
</organism>
<accession>A0A8J7PEA9</accession>
<sequence>MKNIRNANIARFSVFWADNKVALKFGVATLGLSLTIALGSDFVRAQPAASGKVISAGHTKGAGSKVVVKEILVGKLKYVVGELRMPIAPAKVWDKISDYENATAIFANLKKCEVKSAQGATKLVRQVVKPGYFPFTFDYTVKISENPVSGMSWTRVSGSLREFKGFWKIVPVNASGQEVALDEAVESLVSYGVHMDAGILIPGWLLEKSLKSYMPEVLNSLSAALEVKPRAL</sequence>
<dbReference type="Gene3D" id="3.30.530.20">
    <property type="match status" value="1"/>
</dbReference>
<reference evidence="2" key="1">
    <citation type="submission" date="2021-02" db="EMBL/GenBank/DDBJ databases">
        <title>Genome-Resolved Metagenomics of a Microbial Community Performing Photosynthetic Biological Nutrient Removal.</title>
        <authorList>
            <person name="Mcdaniel E.A."/>
        </authorList>
    </citation>
    <scope>NUCLEOTIDE SEQUENCE</scope>
    <source>
        <strain evidence="2">UWPOB_OBS1</strain>
    </source>
</reference>
<proteinExistence type="predicted"/>
<evidence type="ECO:0000259" key="1">
    <source>
        <dbReference type="Pfam" id="PF03364"/>
    </source>
</evidence>
<comment type="caution">
    <text evidence="2">The sequence shown here is derived from an EMBL/GenBank/DDBJ whole genome shotgun (WGS) entry which is preliminary data.</text>
</comment>
<evidence type="ECO:0000313" key="2">
    <source>
        <dbReference type="EMBL" id="MBN8660248.1"/>
    </source>
</evidence>
<protein>
    <recommendedName>
        <fullName evidence="1">Coenzyme Q-binding protein COQ10 START domain-containing protein</fullName>
    </recommendedName>
</protein>
<dbReference type="AlphaFoldDB" id="A0A8J7PEA9"/>
<dbReference type="InterPro" id="IPR005031">
    <property type="entry name" value="COQ10_START"/>
</dbReference>